<sequence>MDHVLQQPRLRNPFSSAISAQERISYVRDDEVNTFPVENYLHQQQRSVDNIWQQQSLLNGQQQLHRQSALSHQPIRPQQLNLHEEVADVLSNDYQQRSLFKNGNVAYIKPIARQAVSPLEQPEKFHHGQDEFMTYGTYRRLRSEFYDEVLNEGEVEDDYSRQLKLREESMGERKSHQRQYLEEDEERRQISRMEELGEMTYYGEGGDEFDEEIIEETITTRPKQLIQATVLPLTHHNDSLTKETCSVGVGDCDVNQYYLLDTGSRSVNPADFPPAYWERLSRYFSEEIKRKRPTCRDVASQPGPLKNRTVSQAAYIKEPSLLRNFGVCVKPITTSRGFNTDFIPSPDRRNCACMTDELDEYFARLLKTICEKYPNADREFINNLYRYSRTDISKFVHRLCERLEELRGRDSVEVTSKTQMFSTGVNVRPVMLNKWTLSAPSRQNLGTNTDFMVQRTMGTSDAQEFNEKPHNVSDFGVSTDCFIKHVETGSQVVLNEGDTSPPPTHPPPSPVASGHKVTTYRIRRISKRVDSEGHVSTKTYETSGEGLPPQSTLMASMDVPVKKAYATSPRPKTSTDSNSCSLAENVLVETWVDRSDPKPTGDPNLPDSYPPPKTTAATSPTDRESPAVFARTIEVARSPLFALHDDQDSTSSLHLQQPRKTPVGRTSTTSGTSIAFCLPNSPNIPLRNYTYKIKKEFRKAVEVLSSFYLTSPGGALTDELREHLETVRTEWFEIVSQTEIDLEQIEDLFAYLYNSAPELLYTFVRMPTSRVSVLYTGHPNTSRLIGSTCLHYAVGHGAWRVVSLILNTGYADPNKKNAFGFSPIMIAAISDSITPEVIPIVERLFAAGDVNLRSDSPPGQTPLMLAARKANSTVVELLLRRGADVNAQDSIGNTALMCAIDCGNLEMVKMLVARPELDIRLQDRVRGLVFASMLHSPHVAN</sequence>
<proteinExistence type="predicted"/>
<accession>A0A0R3UE18</accession>
<feature type="region of interest" description="Disordered" evidence="2">
    <location>
        <begin position="591"/>
        <end position="625"/>
    </location>
</feature>
<evidence type="ECO:0000256" key="2">
    <source>
        <dbReference type="SAM" id="MobiDB-lite"/>
    </source>
</evidence>
<dbReference type="PANTHER" id="PTHR24168:SF21">
    <property type="entry name" value="KANK, ISOFORM D"/>
    <property type="match status" value="1"/>
</dbReference>
<dbReference type="GO" id="GO:0030837">
    <property type="term" value="P:negative regulation of actin filament polymerization"/>
    <property type="evidence" value="ECO:0007669"/>
    <property type="project" value="InterPro"/>
</dbReference>
<name>A0A0R3UE18_MESCO</name>
<evidence type="ECO:0000313" key="4">
    <source>
        <dbReference type="Proteomes" id="UP000267029"/>
    </source>
</evidence>
<dbReference type="SUPFAM" id="SSF48403">
    <property type="entry name" value="Ankyrin repeat"/>
    <property type="match status" value="1"/>
</dbReference>
<reference evidence="3 4" key="1">
    <citation type="submission" date="2018-10" db="EMBL/GenBank/DDBJ databases">
        <authorList>
            <consortium name="Pathogen Informatics"/>
        </authorList>
    </citation>
    <scope>NUCLEOTIDE SEQUENCE [LARGE SCALE GENOMIC DNA]</scope>
</reference>
<dbReference type="PANTHER" id="PTHR24168">
    <property type="entry name" value="KN MOTIF AND ANKYRIN REPEAT DOMAIN-CONTAINING"/>
    <property type="match status" value="1"/>
</dbReference>
<organism evidence="3 4">
    <name type="scientific">Mesocestoides corti</name>
    <name type="common">Flatworm</name>
    <dbReference type="NCBI Taxonomy" id="53468"/>
    <lineage>
        <taxon>Eukaryota</taxon>
        <taxon>Metazoa</taxon>
        <taxon>Spiralia</taxon>
        <taxon>Lophotrochozoa</taxon>
        <taxon>Platyhelminthes</taxon>
        <taxon>Cestoda</taxon>
        <taxon>Eucestoda</taxon>
        <taxon>Cyclophyllidea</taxon>
        <taxon>Mesocestoididae</taxon>
        <taxon>Mesocestoides</taxon>
    </lineage>
</organism>
<evidence type="ECO:0000256" key="1">
    <source>
        <dbReference type="PROSITE-ProRule" id="PRU00023"/>
    </source>
</evidence>
<feature type="region of interest" description="Disordered" evidence="2">
    <location>
        <begin position="496"/>
        <end position="516"/>
    </location>
</feature>
<dbReference type="SMART" id="SM00248">
    <property type="entry name" value="ANK"/>
    <property type="match status" value="4"/>
</dbReference>
<dbReference type="PRINTS" id="PR01415">
    <property type="entry name" value="ANKYRIN"/>
</dbReference>
<dbReference type="STRING" id="53468.A0A0R3UE18"/>
<dbReference type="GO" id="GO:0005856">
    <property type="term" value="C:cytoskeleton"/>
    <property type="evidence" value="ECO:0007669"/>
    <property type="project" value="TreeGrafter"/>
</dbReference>
<evidence type="ECO:0000313" key="3">
    <source>
        <dbReference type="EMBL" id="VDD79192.1"/>
    </source>
</evidence>
<dbReference type="Proteomes" id="UP000267029">
    <property type="component" value="Unassembled WGS sequence"/>
</dbReference>
<dbReference type="AlphaFoldDB" id="A0A0R3UE18"/>
<feature type="region of interest" description="Disordered" evidence="2">
    <location>
        <begin position="529"/>
        <end position="552"/>
    </location>
</feature>
<dbReference type="EMBL" id="UXSR01005184">
    <property type="protein sequence ID" value="VDD79192.1"/>
    <property type="molecule type" value="Genomic_DNA"/>
</dbReference>
<feature type="repeat" description="ANK" evidence="1">
    <location>
        <begin position="858"/>
        <end position="890"/>
    </location>
</feature>
<feature type="region of interest" description="Disordered" evidence="2">
    <location>
        <begin position="166"/>
        <end position="188"/>
    </location>
</feature>
<dbReference type="InterPro" id="IPR002110">
    <property type="entry name" value="Ankyrin_rpt"/>
</dbReference>
<protein>
    <submittedName>
        <fullName evidence="3">Uncharacterized protein</fullName>
    </submittedName>
</protein>
<gene>
    <name evidence="3" type="ORF">MCOS_LOCUS5195</name>
</gene>
<feature type="compositionally biased region" description="Pro residues" evidence="2">
    <location>
        <begin position="500"/>
        <end position="510"/>
    </location>
</feature>
<feature type="region of interest" description="Disordered" evidence="2">
    <location>
        <begin position="647"/>
        <end position="668"/>
    </location>
</feature>
<dbReference type="Gene3D" id="1.25.40.20">
    <property type="entry name" value="Ankyrin repeat-containing domain"/>
    <property type="match status" value="1"/>
</dbReference>
<dbReference type="Pfam" id="PF00023">
    <property type="entry name" value="Ank"/>
    <property type="match status" value="1"/>
</dbReference>
<dbReference type="InterPro" id="IPR036770">
    <property type="entry name" value="Ankyrin_rpt-contain_sf"/>
</dbReference>
<dbReference type="GO" id="GO:0005737">
    <property type="term" value="C:cytoplasm"/>
    <property type="evidence" value="ECO:0007669"/>
    <property type="project" value="TreeGrafter"/>
</dbReference>
<dbReference type="Pfam" id="PF12796">
    <property type="entry name" value="Ank_2"/>
    <property type="match status" value="1"/>
</dbReference>
<dbReference type="InterPro" id="IPR047184">
    <property type="entry name" value="KANK1-4"/>
</dbReference>
<dbReference type="PROSITE" id="PS50088">
    <property type="entry name" value="ANK_REPEAT"/>
    <property type="match status" value="1"/>
</dbReference>
<feature type="compositionally biased region" description="Polar residues" evidence="2">
    <location>
        <begin position="649"/>
        <end position="668"/>
    </location>
</feature>
<keyword evidence="1" id="KW-0040">ANK repeat</keyword>
<dbReference type="PROSITE" id="PS50297">
    <property type="entry name" value="ANK_REP_REGION"/>
    <property type="match status" value="1"/>
</dbReference>
<keyword evidence="4" id="KW-1185">Reference proteome</keyword>
<dbReference type="OrthoDB" id="5406014at2759"/>